<dbReference type="PANTHER" id="PTHR13308">
    <property type="entry name" value="NEDD4-BINDING PROTEIN 2-LIKE 1"/>
    <property type="match status" value="1"/>
</dbReference>
<reference evidence="1 2" key="1">
    <citation type="journal article" date="2011" name="Genome Biol. Evol.">
        <title>Integration of the genetic map and genome assembly of fugu facilitates insights into distinct features of genome evolution in teleosts and mammals.</title>
        <authorList>
            <person name="Kai W."/>
            <person name="Kikuchi K."/>
            <person name="Tohari S."/>
            <person name="Chew A.K."/>
            <person name="Tay A."/>
            <person name="Fujiwara A."/>
            <person name="Hosoya S."/>
            <person name="Suetake H."/>
            <person name="Naruse K."/>
            <person name="Brenner S."/>
            <person name="Suzuki Y."/>
            <person name="Venkatesh B."/>
        </authorList>
    </citation>
    <scope>NUCLEOTIDE SEQUENCE [LARGE SCALE GENOMIC DNA]</scope>
</reference>
<dbReference type="GO" id="GO:0000122">
    <property type="term" value="P:negative regulation of transcription by RNA polymerase II"/>
    <property type="evidence" value="ECO:0007669"/>
    <property type="project" value="TreeGrafter"/>
</dbReference>
<sequence>QALDFGYSVDFCEPKTNWKFEPRELEKRNKHGVSQQKIAQMMERFTFPISIDISALPLMQGCPNPVIKGCKHSVISVLPARKIRKIISQGKAQSSC</sequence>
<dbReference type="GO" id="GO:0005634">
    <property type="term" value="C:nucleus"/>
    <property type="evidence" value="ECO:0007669"/>
    <property type="project" value="TreeGrafter"/>
</dbReference>
<organism evidence="1 2">
    <name type="scientific">Takifugu rubripes</name>
    <name type="common">Japanese pufferfish</name>
    <name type="synonym">Fugu rubripes</name>
    <dbReference type="NCBI Taxonomy" id="31033"/>
    <lineage>
        <taxon>Eukaryota</taxon>
        <taxon>Metazoa</taxon>
        <taxon>Chordata</taxon>
        <taxon>Craniata</taxon>
        <taxon>Vertebrata</taxon>
        <taxon>Euteleostomi</taxon>
        <taxon>Actinopterygii</taxon>
        <taxon>Neopterygii</taxon>
        <taxon>Teleostei</taxon>
        <taxon>Neoteleostei</taxon>
        <taxon>Acanthomorphata</taxon>
        <taxon>Eupercaria</taxon>
        <taxon>Tetraodontiformes</taxon>
        <taxon>Tetradontoidea</taxon>
        <taxon>Tetraodontidae</taxon>
        <taxon>Takifugu</taxon>
    </lineage>
</organism>
<protein>
    <submittedName>
        <fullName evidence="1">Uncharacterized protein</fullName>
    </submittedName>
</protein>
<accession>A0A3B5K8T6</accession>
<evidence type="ECO:0000313" key="1">
    <source>
        <dbReference type="Ensembl" id="ENSTRUP00000054068.2"/>
    </source>
</evidence>
<evidence type="ECO:0000313" key="2">
    <source>
        <dbReference type="Proteomes" id="UP000005226"/>
    </source>
</evidence>
<reference evidence="1" key="2">
    <citation type="submission" date="2025-08" db="UniProtKB">
        <authorList>
            <consortium name="Ensembl"/>
        </authorList>
    </citation>
    <scope>IDENTIFICATION</scope>
</reference>
<reference evidence="1" key="3">
    <citation type="submission" date="2025-09" db="UniProtKB">
        <authorList>
            <consortium name="Ensembl"/>
        </authorList>
    </citation>
    <scope>IDENTIFICATION</scope>
</reference>
<dbReference type="Ensembl" id="ENSTRUT00000051617.2">
    <property type="protein sequence ID" value="ENSTRUP00000054068.2"/>
    <property type="gene ID" value="ENSTRUG00000029590.1"/>
</dbReference>
<name>A0A3B5K8T6_TAKRU</name>
<dbReference type="InterPro" id="IPR026302">
    <property type="entry name" value="NEDD4-bd_p2"/>
</dbReference>
<dbReference type="PANTHER" id="PTHR13308:SF23">
    <property type="entry name" value="NEDD4-BINDING PROTEIN 2-LIKE 2"/>
    <property type="match status" value="1"/>
</dbReference>
<dbReference type="Proteomes" id="UP000005226">
    <property type="component" value="Chromosome 11"/>
</dbReference>
<keyword evidence="2" id="KW-1185">Reference proteome</keyword>
<proteinExistence type="predicted"/>
<dbReference type="InParanoid" id="A0A3B5K8T6"/>
<dbReference type="GO" id="GO:0003714">
    <property type="term" value="F:transcription corepressor activity"/>
    <property type="evidence" value="ECO:0007669"/>
    <property type="project" value="TreeGrafter"/>
</dbReference>
<dbReference type="AlphaFoldDB" id="A0A3B5K8T6"/>